<proteinExistence type="predicted"/>
<evidence type="ECO:0000256" key="4">
    <source>
        <dbReference type="ARBA" id="ARBA00023136"/>
    </source>
</evidence>
<evidence type="ECO:0000256" key="2">
    <source>
        <dbReference type="ARBA" id="ARBA00022692"/>
    </source>
</evidence>
<evidence type="ECO:0000313" key="6">
    <source>
        <dbReference type="EMBL" id="QBD80375.1"/>
    </source>
</evidence>
<dbReference type="OrthoDB" id="3267646at2"/>
<evidence type="ECO:0000313" key="7">
    <source>
        <dbReference type="Proteomes" id="UP000290365"/>
    </source>
</evidence>
<dbReference type="Proteomes" id="UP000290365">
    <property type="component" value="Chromosome"/>
</dbReference>
<comment type="subcellular location">
    <subcellularLocation>
        <location evidence="1">Membrane</location>
        <topology evidence="1">Multi-pass membrane protein</topology>
    </subcellularLocation>
</comment>
<keyword evidence="4 5" id="KW-0472">Membrane</keyword>
<dbReference type="KEGG" id="kbs:EPA93_32150"/>
<evidence type="ECO:0008006" key="8">
    <source>
        <dbReference type="Google" id="ProtNLM"/>
    </source>
</evidence>
<dbReference type="InterPro" id="IPR032808">
    <property type="entry name" value="DoxX"/>
</dbReference>
<evidence type="ECO:0000256" key="5">
    <source>
        <dbReference type="SAM" id="Phobius"/>
    </source>
</evidence>
<dbReference type="AlphaFoldDB" id="A0A4P6JY10"/>
<keyword evidence="2 5" id="KW-0812">Transmembrane</keyword>
<dbReference type="PANTHER" id="PTHR36974">
    <property type="entry name" value="MEMBRANE PROTEIN-RELATED"/>
    <property type="match status" value="1"/>
</dbReference>
<gene>
    <name evidence="6" type="ORF">EPA93_32150</name>
</gene>
<organism evidence="6 7">
    <name type="scientific">Ktedonosporobacter rubrisoli</name>
    <dbReference type="NCBI Taxonomy" id="2509675"/>
    <lineage>
        <taxon>Bacteria</taxon>
        <taxon>Bacillati</taxon>
        <taxon>Chloroflexota</taxon>
        <taxon>Ktedonobacteria</taxon>
        <taxon>Ktedonobacterales</taxon>
        <taxon>Ktedonosporobacteraceae</taxon>
        <taxon>Ktedonosporobacter</taxon>
    </lineage>
</organism>
<protein>
    <recommendedName>
        <fullName evidence="8">DoxX family membrane protein</fullName>
    </recommendedName>
</protein>
<accession>A0A4P6JY10</accession>
<dbReference type="GO" id="GO:0016020">
    <property type="term" value="C:membrane"/>
    <property type="evidence" value="ECO:0007669"/>
    <property type="project" value="UniProtKB-SubCell"/>
</dbReference>
<reference evidence="6 7" key="1">
    <citation type="submission" date="2019-01" db="EMBL/GenBank/DDBJ databases">
        <title>Ktedonosporobacter rubrisoli SCAWS-G2.</title>
        <authorList>
            <person name="Huang Y."/>
            <person name="Yan B."/>
        </authorList>
    </citation>
    <scope>NUCLEOTIDE SEQUENCE [LARGE SCALE GENOMIC DNA]</scope>
    <source>
        <strain evidence="6 7">SCAWS-G2</strain>
    </source>
</reference>
<feature type="transmembrane region" description="Helical" evidence="5">
    <location>
        <begin position="69"/>
        <end position="86"/>
    </location>
</feature>
<keyword evidence="3 5" id="KW-1133">Transmembrane helix</keyword>
<evidence type="ECO:0000256" key="1">
    <source>
        <dbReference type="ARBA" id="ARBA00004141"/>
    </source>
</evidence>
<dbReference type="EMBL" id="CP035758">
    <property type="protein sequence ID" value="QBD80375.1"/>
    <property type="molecule type" value="Genomic_DNA"/>
</dbReference>
<evidence type="ECO:0000256" key="3">
    <source>
        <dbReference type="ARBA" id="ARBA00022989"/>
    </source>
</evidence>
<sequence>MAPFILLLVSFLFFKGLGLLGLPIFASWQDCARYATVLLYLFTASAHFTPTREDLIKMVPATFPYPRQLVFITGICEILGALGLLIAPLRLIAGLCLTALLIAMFPANINAARHNIPLRGKRPTPLGLRIFLQFVFIAATLWAAL</sequence>
<dbReference type="Pfam" id="PF13564">
    <property type="entry name" value="DoxX_2"/>
    <property type="match status" value="1"/>
</dbReference>
<feature type="transmembrane region" description="Helical" evidence="5">
    <location>
        <begin position="124"/>
        <end position="144"/>
    </location>
</feature>
<feature type="transmembrane region" description="Helical" evidence="5">
    <location>
        <begin position="92"/>
        <end position="112"/>
    </location>
</feature>
<dbReference type="PANTHER" id="PTHR36974:SF1">
    <property type="entry name" value="DOXX FAMILY MEMBRANE PROTEIN"/>
    <property type="match status" value="1"/>
</dbReference>
<dbReference type="RefSeq" id="WP_129891439.1">
    <property type="nucleotide sequence ID" value="NZ_CP035758.1"/>
</dbReference>
<keyword evidence="7" id="KW-1185">Reference proteome</keyword>
<name>A0A4P6JY10_KTERU</name>